<proteinExistence type="predicted"/>
<dbReference type="RefSeq" id="WP_182388389.1">
    <property type="nucleotide sequence ID" value="NZ_JACGCU010000045.1"/>
</dbReference>
<sequence length="82" mass="9190">MVSKSWIEHAYPLQQVAIYLQGTHHSDRAAIISQLETVLARLKAGENVGREEDDDFGYSFKYVEAAEGEPSYFDEAWGVNGP</sequence>
<dbReference type="EMBL" id="JACGCU010000045">
    <property type="protein sequence ID" value="MBA6061641.1"/>
    <property type="molecule type" value="Genomic_DNA"/>
</dbReference>
<comment type="caution">
    <text evidence="1">The sequence shown here is derived from an EMBL/GenBank/DDBJ whole genome shotgun (WGS) entry which is preliminary data.</text>
</comment>
<dbReference type="AlphaFoldDB" id="A0A7W2PUV1"/>
<dbReference type="Proteomes" id="UP000556620">
    <property type="component" value="Unassembled WGS sequence"/>
</dbReference>
<gene>
    <name evidence="1" type="ORF">H4C44_20990</name>
</gene>
<reference evidence="1 2" key="1">
    <citation type="submission" date="2020-07" db="EMBL/GenBank/DDBJ databases">
        <title>Diversity of carbapenemase encoding genes among Pseudomonas putida group clinical isolates in a tertiary Brazilian hospital.</title>
        <authorList>
            <person name="Alberto-Lei F."/>
            <person name="Nodari C.S."/>
            <person name="Streling A.P."/>
            <person name="Paulino J.T."/>
            <person name="Bessa-Neto F.O."/>
            <person name="Cayo R."/>
            <person name="Gales A.C."/>
        </authorList>
    </citation>
    <scope>NUCLEOTIDE SEQUENCE [LARGE SCALE GENOMIC DNA]</scope>
    <source>
        <strain evidence="1 2">14535</strain>
    </source>
</reference>
<evidence type="ECO:0000313" key="1">
    <source>
        <dbReference type="EMBL" id="MBA6061641.1"/>
    </source>
</evidence>
<organism evidence="1 2">
    <name type="scientific">Pseudomonas juntendi</name>
    <dbReference type="NCBI Taxonomy" id="2666183"/>
    <lineage>
        <taxon>Bacteria</taxon>
        <taxon>Pseudomonadati</taxon>
        <taxon>Pseudomonadota</taxon>
        <taxon>Gammaproteobacteria</taxon>
        <taxon>Pseudomonadales</taxon>
        <taxon>Pseudomonadaceae</taxon>
        <taxon>Pseudomonas</taxon>
    </lineage>
</organism>
<protein>
    <submittedName>
        <fullName evidence="1">Uncharacterized protein</fullName>
    </submittedName>
</protein>
<evidence type="ECO:0000313" key="2">
    <source>
        <dbReference type="Proteomes" id="UP000556620"/>
    </source>
</evidence>
<accession>A0A7W2PUV1</accession>
<name>A0A7W2PUV1_9PSED</name>